<reference evidence="1" key="1">
    <citation type="submission" date="2022-07" db="EMBL/GenBank/DDBJ databases">
        <title>Phylogenomic reconstructions and comparative analyses of Kickxellomycotina fungi.</title>
        <authorList>
            <person name="Reynolds N.K."/>
            <person name="Stajich J.E."/>
            <person name="Barry K."/>
            <person name="Grigoriev I.V."/>
            <person name="Crous P."/>
            <person name="Smith M.E."/>
        </authorList>
    </citation>
    <scope>NUCLEOTIDE SEQUENCE</scope>
    <source>
        <strain evidence="1">NRRL 1565</strain>
    </source>
</reference>
<name>A0A9W8HPW5_9FUNG</name>
<evidence type="ECO:0000313" key="2">
    <source>
        <dbReference type="Proteomes" id="UP001140094"/>
    </source>
</evidence>
<accession>A0A9W8HPW5</accession>
<dbReference type="InterPro" id="IPR021463">
    <property type="entry name" value="Methyltransf_34"/>
</dbReference>
<dbReference type="EMBL" id="JANBUO010001700">
    <property type="protein sequence ID" value="KAJ2797155.1"/>
    <property type="molecule type" value="Genomic_DNA"/>
</dbReference>
<sequence length="255" mass="29108">MRPDFASRLQEIKQKFYVRDFDGIFLEPTNLSVYTAQYVPRRALCYYDLFSRPELQTILGTRPEIYCLGAGSGSELLGITAASCLLPETPGKTTPLNIHLQDYADWSSILQHLEAAARCRWNIETNEISYHFSLGNLLDISPAMEAHISSSQLVTAMFVFNELFADKTNAIKFVKSLVLHMQQGSHFLLVDSAGSFSSVKVAGKSYMSYMFFDSLNKHFTPVISEDSRWFRHALGLVYPLPVENMRYFVRLYRKN</sequence>
<gene>
    <name evidence="1" type="ORF">H4R20_005289</name>
</gene>
<evidence type="ECO:0000313" key="1">
    <source>
        <dbReference type="EMBL" id="KAJ2797155.1"/>
    </source>
</evidence>
<dbReference type="AlphaFoldDB" id="A0A9W8HPW5"/>
<protein>
    <submittedName>
        <fullName evidence="1">Uncharacterized protein</fullName>
    </submittedName>
</protein>
<dbReference type="Proteomes" id="UP001140094">
    <property type="component" value="Unassembled WGS sequence"/>
</dbReference>
<organism evidence="1 2">
    <name type="scientific">Coemansia guatemalensis</name>
    <dbReference type="NCBI Taxonomy" id="2761395"/>
    <lineage>
        <taxon>Eukaryota</taxon>
        <taxon>Fungi</taxon>
        <taxon>Fungi incertae sedis</taxon>
        <taxon>Zoopagomycota</taxon>
        <taxon>Kickxellomycotina</taxon>
        <taxon>Kickxellomycetes</taxon>
        <taxon>Kickxellales</taxon>
        <taxon>Kickxellaceae</taxon>
        <taxon>Coemansia</taxon>
    </lineage>
</organism>
<keyword evidence="2" id="KW-1185">Reference proteome</keyword>
<dbReference type="Pfam" id="PF11312">
    <property type="entry name" value="Methyltransf_34"/>
    <property type="match status" value="1"/>
</dbReference>
<dbReference type="OrthoDB" id="6419443at2759"/>
<comment type="caution">
    <text evidence="1">The sequence shown here is derived from an EMBL/GenBank/DDBJ whole genome shotgun (WGS) entry which is preliminary data.</text>
</comment>
<proteinExistence type="predicted"/>